<dbReference type="InterPro" id="IPR043502">
    <property type="entry name" value="DNA/RNA_pol_sf"/>
</dbReference>
<accession>A0AAV5L4C5</accession>
<organism evidence="2 3">
    <name type="scientific">Rubroshorea leprosula</name>
    <dbReference type="NCBI Taxonomy" id="152421"/>
    <lineage>
        <taxon>Eukaryota</taxon>
        <taxon>Viridiplantae</taxon>
        <taxon>Streptophyta</taxon>
        <taxon>Embryophyta</taxon>
        <taxon>Tracheophyta</taxon>
        <taxon>Spermatophyta</taxon>
        <taxon>Magnoliopsida</taxon>
        <taxon>eudicotyledons</taxon>
        <taxon>Gunneridae</taxon>
        <taxon>Pentapetalae</taxon>
        <taxon>rosids</taxon>
        <taxon>malvids</taxon>
        <taxon>Malvales</taxon>
        <taxon>Dipterocarpaceae</taxon>
        <taxon>Rubroshorea</taxon>
    </lineage>
</organism>
<sequence>MQDELQALEKTCTWDLVGLLVGKPLEGCKWVYKIKTRSNGSMERYKARLVAKGFTQEYEIDYEETFALVAHPTSVHSLIVITVAKGWKLFQMDVKNAFVNGDLAEEVYIKPSPRLEHPSNKVC</sequence>
<dbReference type="InterPro" id="IPR013103">
    <property type="entry name" value="RVT_2"/>
</dbReference>
<evidence type="ECO:0000313" key="3">
    <source>
        <dbReference type="Proteomes" id="UP001054252"/>
    </source>
</evidence>
<proteinExistence type="predicted"/>
<dbReference type="EMBL" id="BPVZ01000094">
    <property type="protein sequence ID" value="GKV32046.1"/>
    <property type="molecule type" value="Genomic_DNA"/>
</dbReference>
<reference evidence="2 3" key="1">
    <citation type="journal article" date="2021" name="Commun. Biol.">
        <title>The genome of Shorea leprosula (Dipterocarpaceae) highlights the ecological relevance of drought in aseasonal tropical rainforests.</title>
        <authorList>
            <person name="Ng K.K.S."/>
            <person name="Kobayashi M.J."/>
            <person name="Fawcett J.A."/>
            <person name="Hatakeyama M."/>
            <person name="Paape T."/>
            <person name="Ng C.H."/>
            <person name="Ang C.C."/>
            <person name="Tnah L.H."/>
            <person name="Lee C.T."/>
            <person name="Nishiyama T."/>
            <person name="Sese J."/>
            <person name="O'Brien M.J."/>
            <person name="Copetti D."/>
            <person name="Mohd Noor M.I."/>
            <person name="Ong R.C."/>
            <person name="Putra M."/>
            <person name="Sireger I.Z."/>
            <person name="Indrioko S."/>
            <person name="Kosugi Y."/>
            <person name="Izuno A."/>
            <person name="Isagi Y."/>
            <person name="Lee S.L."/>
            <person name="Shimizu K.K."/>
        </authorList>
    </citation>
    <scope>NUCLEOTIDE SEQUENCE [LARGE SCALE GENOMIC DNA]</scope>
    <source>
        <strain evidence="2">214</strain>
    </source>
</reference>
<dbReference type="Proteomes" id="UP001054252">
    <property type="component" value="Unassembled WGS sequence"/>
</dbReference>
<protein>
    <recommendedName>
        <fullName evidence="1">Reverse transcriptase Ty1/copia-type domain-containing protein</fullName>
    </recommendedName>
</protein>
<dbReference type="SUPFAM" id="SSF56672">
    <property type="entry name" value="DNA/RNA polymerases"/>
    <property type="match status" value="1"/>
</dbReference>
<keyword evidence="3" id="KW-1185">Reference proteome</keyword>
<name>A0AAV5L4C5_9ROSI</name>
<comment type="caution">
    <text evidence="2">The sequence shown here is derived from an EMBL/GenBank/DDBJ whole genome shotgun (WGS) entry which is preliminary data.</text>
</comment>
<feature type="domain" description="Reverse transcriptase Ty1/copia-type" evidence="1">
    <location>
        <begin position="13"/>
        <end position="123"/>
    </location>
</feature>
<evidence type="ECO:0000259" key="1">
    <source>
        <dbReference type="Pfam" id="PF07727"/>
    </source>
</evidence>
<evidence type="ECO:0000313" key="2">
    <source>
        <dbReference type="EMBL" id="GKV32046.1"/>
    </source>
</evidence>
<gene>
    <name evidence="2" type="ORF">SLEP1_g40680</name>
</gene>
<dbReference type="Pfam" id="PF07727">
    <property type="entry name" value="RVT_2"/>
    <property type="match status" value="1"/>
</dbReference>
<dbReference type="AlphaFoldDB" id="A0AAV5L4C5"/>